<accession>W5Y2M7</accession>
<dbReference type="eggNOG" id="ENOG5031IYV">
    <property type="taxonomic scope" value="Bacteria"/>
</dbReference>
<dbReference type="KEGG" id="cvt:B843_08775"/>
<dbReference type="PROSITE" id="PS51257">
    <property type="entry name" value="PROKAR_LIPOPROTEIN"/>
    <property type="match status" value="1"/>
</dbReference>
<feature type="region of interest" description="Disordered" evidence="1">
    <location>
        <begin position="19"/>
        <end position="76"/>
    </location>
</feature>
<sequence>MKASLVAVTAIAALGMSACGSGDEGDSSSSSSTAATSASATTSAATSSAAASSSAASESTTESAAEDTQAADDAAAAAAAAQQALANATPQAPVDNGSPASAADAQAITDLVMGINQATTLRSYLSYLPDHLCDSQIEANGGRQAFDVSQIEDVPLTSIPGLESGAHVDSVSDIMVSGNTASASVTGTAGGNTTTETQRFLNEGGTWKFCS</sequence>
<evidence type="ECO:0000313" key="4">
    <source>
        <dbReference type="Proteomes" id="UP000019222"/>
    </source>
</evidence>
<keyword evidence="4" id="KW-1185">Reference proteome</keyword>
<feature type="signal peptide" evidence="2">
    <location>
        <begin position="1"/>
        <end position="18"/>
    </location>
</feature>
<gene>
    <name evidence="3" type="ORF">B843_08775</name>
</gene>
<name>W5Y2M7_9CORY</name>
<feature type="chain" id="PRO_5038387529" description="Secreted protein" evidence="2">
    <location>
        <begin position="19"/>
        <end position="211"/>
    </location>
</feature>
<dbReference type="AlphaFoldDB" id="W5Y2M7"/>
<reference evidence="3 4" key="1">
    <citation type="submission" date="2013-02" db="EMBL/GenBank/DDBJ databases">
        <title>The complete genome sequence of Corynebacterium vitaeruminis DSM 20294.</title>
        <authorList>
            <person name="Ruckert C."/>
            <person name="Albersmeier A."/>
            <person name="Kalinowski J."/>
        </authorList>
    </citation>
    <scope>NUCLEOTIDE SEQUENCE [LARGE SCALE GENOMIC DNA]</scope>
    <source>
        <strain evidence="4">ATCC 10234</strain>
    </source>
</reference>
<feature type="compositionally biased region" description="Low complexity" evidence="1">
    <location>
        <begin position="27"/>
        <end position="76"/>
    </location>
</feature>
<organism evidence="3 4">
    <name type="scientific">Corynebacterium vitaeruminis DSM 20294</name>
    <dbReference type="NCBI Taxonomy" id="1224164"/>
    <lineage>
        <taxon>Bacteria</taxon>
        <taxon>Bacillati</taxon>
        <taxon>Actinomycetota</taxon>
        <taxon>Actinomycetes</taxon>
        <taxon>Mycobacteriales</taxon>
        <taxon>Corynebacteriaceae</taxon>
        <taxon>Corynebacterium</taxon>
    </lineage>
</organism>
<dbReference type="PATRIC" id="fig|1224164.3.peg.1771"/>
<evidence type="ECO:0000313" key="3">
    <source>
        <dbReference type="EMBL" id="AHI23140.1"/>
    </source>
</evidence>
<evidence type="ECO:0000256" key="2">
    <source>
        <dbReference type="SAM" id="SignalP"/>
    </source>
</evidence>
<keyword evidence="2" id="KW-0732">Signal</keyword>
<protein>
    <recommendedName>
        <fullName evidence="5">Secreted protein</fullName>
    </recommendedName>
</protein>
<dbReference type="Proteomes" id="UP000019222">
    <property type="component" value="Chromosome"/>
</dbReference>
<dbReference type="STRING" id="1224164.B843_08775"/>
<dbReference type="HOGENOM" id="CLU_100910_0_0_11"/>
<evidence type="ECO:0008006" key="5">
    <source>
        <dbReference type="Google" id="ProtNLM"/>
    </source>
</evidence>
<proteinExistence type="predicted"/>
<dbReference type="EMBL" id="CP004353">
    <property type="protein sequence ID" value="AHI23140.1"/>
    <property type="molecule type" value="Genomic_DNA"/>
</dbReference>
<evidence type="ECO:0000256" key="1">
    <source>
        <dbReference type="SAM" id="MobiDB-lite"/>
    </source>
</evidence>